<proteinExistence type="predicted"/>
<feature type="region of interest" description="Disordered" evidence="1">
    <location>
        <begin position="29"/>
        <end position="51"/>
    </location>
</feature>
<dbReference type="EMBL" id="CAJOBI010024924">
    <property type="protein sequence ID" value="CAF4239027.1"/>
    <property type="molecule type" value="Genomic_DNA"/>
</dbReference>
<dbReference type="Proteomes" id="UP000676336">
    <property type="component" value="Unassembled WGS sequence"/>
</dbReference>
<sequence length="72" mass="8709">MLFVKCSDMFENGSYLRRRKRFKLLKQQQMKLGEDEDEDEDENEEEEEKSMLIKKPIRKTSFFIDNLLGNDT</sequence>
<reference evidence="2" key="1">
    <citation type="submission" date="2021-02" db="EMBL/GenBank/DDBJ databases">
        <authorList>
            <person name="Nowell W R."/>
        </authorList>
    </citation>
    <scope>NUCLEOTIDE SEQUENCE</scope>
</reference>
<feature type="compositionally biased region" description="Acidic residues" evidence="1">
    <location>
        <begin position="34"/>
        <end position="48"/>
    </location>
</feature>
<dbReference type="AlphaFoldDB" id="A0A8S2SMW7"/>
<accession>A0A8S2SMW7</accession>
<feature type="non-terminal residue" evidence="2">
    <location>
        <position position="1"/>
    </location>
</feature>
<evidence type="ECO:0000256" key="1">
    <source>
        <dbReference type="SAM" id="MobiDB-lite"/>
    </source>
</evidence>
<gene>
    <name evidence="2" type="ORF">SMN809_LOCUS23486</name>
</gene>
<evidence type="ECO:0000313" key="2">
    <source>
        <dbReference type="EMBL" id="CAF4239027.1"/>
    </source>
</evidence>
<name>A0A8S2SMW7_9BILA</name>
<comment type="caution">
    <text evidence="2">The sequence shown here is derived from an EMBL/GenBank/DDBJ whole genome shotgun (WGS) entry which is preliminary data.</text>
</comment>
<evidence type="ECO:0000313" key="3">
    <source>
        <dbReference type="Proteomes" id="UP000676336"/>
    </source>
</evidence>
<protein>
    <submittedName>
        <fullName evidence="2">Uncharacterized protein</fullName>
    </submittedName>
</protein>
<organism evidence="2 3">
    <name type="scientific">Rotaria magnacalcarata</name>
    <dbReference type="NCBI Taxonomy" id="392030"/>
    <lineage>
        <taxon>Eukaryota</taxon>
        <taxon>Metazoa</taxon>
        <taxon>Spiralia</taxon>
        <taxon>Gnathifera</taxon>
        <taxon>Rotifera</taxon>
        <taxon>Eurotatoria</taxon>
        <taxon>Bdelloidea</taxon>
        <taxon>Philodinida</taxon>
        <taxon>Philodinidae</taxon>
        <taxon>Rotaria</taxon>
    </lineage>
</organism>